<name>A0A1F6D9W0_9BACT</name>
<proteinExistence type="predicted"/>
<gene>
    <name evidence="1" type="ORF">A2853_01280</name>
</gene>
<dbReference type="AlphaFoldDB" id="A0A1F6D9W0"/>
<dbReference type="InterPro" id="IPR021109">
    <property type="entry name" value="Peptidase_aspartic_dom_sf"/>
</dbReference>
<dbReference type="Gene3D" id="2.40.70.10">
    <property type="entry name" value="Acid Proteases"/>
    <property type="match status" value="1"/>
</dbReference>
<protein>
    <recommendedName>
        <fullName evidence="3">Peptidase A2 domain-containing protein</fullName>
    </recommendedName>
</protein>
<dbReference type="EMBL" id="MFKX01000006">
    <property type="protein sequence ID" value="OGG58130.1"/>
    <property type="molecule type" value="Genomic_DNA"/>
</dbReference>
<accession>A0A1F6D9W0</accession>
<comment type="caution">
    <text evidence="1">The sequence shown here is derived from an EMBL/GenBank/DDBJ whole genome shotgun (WGS) entry which is preliminary data.</text>
</comment>
<dbReference type="Proteomes" id="UP000177958">
    <property type="component" value="Unassembled WGS sequence"/>
</dbReference>
<evidence type="ECO:0000313" key="2">
    <source>
        <dbReference type="Proteomes" id="UP000177958"/>
    </source>
</evidence>
<evidence type="ECO:0000313" key="1">
    <source>
        <dbReference type="EMBL" id="OGG58130.1"/>
    </source>
</evidence>
<organism evidence="1 2">
    <name type="scientific">Candidatus Kaiserbacteria bacterium RIFCSPHIGHO2_01_FULL_55_17</name>
    <dbReference type="NCBI Taxonomy" id="1798484"/>
    <lineage>
        <taxon>Bacteria</taxon>
        <taxon>Candidatus Kaiseribacteriota</taxon>
    </lineage>
</organism>
<reference evidence="1 2" key="1">
    <citation type="journal article" date="2016" name="Nat. Commun.">
        <title>Thousands of microbial genomes shed light on interconnected biogeochemical processes in an aquifer system.</title>
        <authorList>
            <person name="Anantharaman K."/>
            <person name="Brown C.T."/>
            <person name="Hug L.A."/>
            <person name="Sharon I."/>
            <person name="Castelle C.J."/>
            <person name="Probst A.J."/>
            <person name="Thomas B.C."/>
            <person name="Singh A."/>
            <person name="Wilkins M.J."/>
            <person name="Karaoz U."/>
            <person name="Brodie E.L."/>
            <person name="Williams K.H."/>
            <person name="Hubbard S.S."/>
            <person name="Banfield J.F."/>
        </authorList>
    </citation>
    <scope>NUCLEOTIDE SEQUENCE [LARGE SCALE GENOMIC DNA]</scope>
</reference>
<evidence type="ECO:0008006" key="3">
    <source>
        <dbReference type="Google" id="ProtNLM"/>
    </source>
</evidence>
<sequence length="145" mass="16371">MSWIKFDYTPLWKKDGSGITRVPLLESELILGQKRFPSRGLVDSGAYMTLAHSDIANILEIDRAACPKRPVTGISGETEGFVKEVNLSVKHLREVITIPVLFVDNLRTALLLGHEGFFESYRVKFQADQNVFEVSRSPSEQYGKR</sequence>